<keyword evidence="1" id="KW-0732">Signal</keyword>
<evidence type="ECO:0000313" key="3">
    <source>
        <dbReference type="Proteomes" id="UP001172673"/>
    </source>
</evidence>
<evidence type="ECO:0000256" key="1">
    <source>
        <dbReference type="SAM" id="SignalP"/>
    </source>
</evidence>
<evidence type="ECO:0000313" key="2">
    <source>
        <dbReference type="EMBL" id="KAJ9611462.1"/>
    </source>
</evidence>
<accession>A0AA39CJN6</accession>
<name>A0AA39CJN6_9EURO</name>
<sequence length="173" mass="18419">MLSLLSLLTLMLATVNLLGLLGSVTSAPTEDITAVAANEHDADDTSYLPTTFAWSLQCQTADTTELLYCGTLGGPQSNLLNQLTTSRCKQYCYCDQQEGNMICIAFVECNEITVTTRCQGTARCSCQYAEVMSGNTNLLGIWGGENGIANIGGGKGGPGTIWRSKRIESDATN</sequence>
<organism evidence="2 3">
    <name type="scientific">Cladophialophora chaetospira</name>
    <dbReference type="NCBI Taxonomy" id="386627"/>
    <lineage>
        <taxon>Eukaryota</taxon>
        <taxon>Fungi</taxon>
        <taxon>Dikarya</taxon>
        <taxon>Ascomycota</taxon>
        <taxon>Pezizomycotina</taxon>
        <taxon>Eurotiomycetes</taxon>
        <taxon>Chaetothyriomycetidae</taxon>
        <taxon>Chaetothyriales</taxon>
        <taxon>Herpotrichiellaceae</taxon>
        <taxon>Cladophialophora</taxon>
    </lineage>
</organism>
<feature type="chain" id="PRO_5041384281" evidence="1">
    <location>
        <begin position="27"/>
        <end position="173"/>
    </location>
</feature>
<reference evidence="2" key="1">
    <citation type="submission" date="2022-10" db="EMBL/GenBank/DDBJ databases">
        <title>Culturing micro-colonial fungi from biological soil crusts in the Mojave desert and describing Neophaeococcomyces mojavensis, and introducing the new genera and species Taxawa tesnikishii.</title>
        <authorList>
            <person name="Kurbessoian T."/>
            <person name="Stajich J.E."/>
        </authorList>
    </citation>
    <scope>NUCLEOTIDE SEQUENCE</scope>
    <source>
        <strain evidence="2">TK_41</strain>
    </source>
</reference>
<keyword evidence="3" id="KW-1185">Reference proteome</keyword>
<dbReference type="EMBL" id="JAPDRK010000006">
    <property type="protein sequence ID" value="KAJ9611462.1"/>
    <property type="molecule type" value="Genomic_DNA"/>
</dbReference>
<gene>
    <name evidence="2" type="ORF">H2200_004646</name>
</gene>
<comment type="caution">
    <text evidence="2">The sequence shown here is derived from an EMBL/GenBank/DDBJ whole genome shotgun (WGS) entry which is preliminary data.</text>
</comment>
<dbReference type="Proteomes" id="UP001172673">
    <property type="component" value="Unassembled WGS sequence"/>
</dbReference>
<dbReference type="AlphaFoldDB" id="A0AA39CJN6"/>
<feature type="signal peptide" evidence="1">
    <location>
        <begin position="1"/>
        <end position="26"/>
    </location>
</feature>
<protein>
    <submittedName>
        <fullName evidence="2">Uncharacterized protein</fullName>
    </submittedName>
</protein>
<proteinExistence type="predicted"/>